<dbReference type="Proteomes" id="UP000001292">
    <property type="component" value="Unassembled WGS sequence"/>
</dbReference>
<evidence type="ECO:0000313" key="3">
    <source>
        <dbReference type="Proteomes" id="UP000001292"/>
    </source>
</evidence>
<feature type="region of interest" description="Disordered" evidence="1">
    <location>
        <begin position="22"/>
        <end position="71"/>
    </location>
</feature>
<reference evidence="2 3" key="1">
    <citation type="journal article" date="2007" name="Nature">
        <title>Evolution of genes and genomes on the Drosophila phylogeny.</title>
        <authorList>
            <consortium name="Drosophila 12 Genomes Consortium"/>
            <person name="Clark A.G."/>
            <person name="Eisen M.B."/>
            <person name="Smith D.R."/>
            <person name="Bergman C.M."/>
            <person name="Oliver B."/>
            <person name="Markow T.A."/>
            <person name="Kaufman T.C."/>
            <person name="Kellis M."/>
            <person name="Gelbart W."/>
            <person name="Iyer V.N."/>
            <person name="Pollard D.A."/>
            <person name="Sackton T.B."/>
            <person name="Larracuente A.M."/>
            <person name="Singh N.D."/>
            <person name="Abad J.P."/>
            <person name="Abt D.N."/>
            <person name="Adryan B."/>
            <person name="Aguade M."/>
            <person name="Akashi H."/>
            <person name="Anderson W.W."/>
            <person name="Aquadro C.F."/>
            <person name="Ardell D.H."/>
            <person name="Arguello R."/>
            <person name="Artieri C.G."/>
            <person name="Barbash D.A."/>
            <person name="Barker D."/>
            <person name="Barsanti P."/>
            <person name="Batterham P."/>
            <person name="Batzoglou S."/>
            <person name="Begun D."/>
            <person name="Bhutkar A."/>
            <person name="Blanco E."/>
            <person name="Bosak S.A."/>
            <person name="Bradley R.K."/>
            <person name="Brand A.D."/>
            <person name="Brent M.R."/>
            <person name="Brooks A.N."/>
            <person name="Brown R.H."/>
            <person name="Butlin R.K."/>
            <person name="Caggese C."/>
            <person name="Calvi B.R."/>
            <person name="Bernardo de Carvalho A."/>
            <person name="Caspi A."/>
            <person name="Castrezana S."/>
            <person name="Celniker S.E."/>
            <person name="Chang J.L."/>
            <person name="Chapple C."/>
            <person name="Chatterji S."/>
            <person name="Chinwalla A."/>
            <person name="Civetta A."/>
            <person name="Clifton S.W."/>
            <person name="Comeron J.M."/>
            <person name="Costello J.C."/>
            <person name="Coyne J.A."/>
            <person name="Daub J."/>
            <person name="David R.G."/>
            <person name="Delcher A.L."/>
            <person name="Delehaunty K."/>
            <person name="Do C.B."/>
            <person name="Ebling H."/>
            <person name="Edwards K."/>
            <person name="Eickbush T."/>
            <person name="Evans J.D."/>
            <person name="Filipski A."/>
            <person name="Findeiss S."/>
            <person name="Freyhult E."/>
            <person name="Fulton L."/>
            <person name="Fulton R."/>
            <person name="Garcia A.C."/>
            <person name="Gardiner A."/>
            <person name="Garfield D.A."/>
            <person name="Garvin B.E."/>
            <person name="Gibson G."/>
            <person name="Gilbert D."/>
            <person name="Gnerre S."/>
            <person name="Godfrey J."/>
            <person name="Good R."/>
            <person name="Gotea V."/>
            <person name="Gravely B."/>
            <person name="Greenberg A.J."/>
            <person name="Griffiths-Jones S."/>
            <person name="Gross S."/>
            <person name="Guigo R."/>
            <person name="Gustafson E.A."/>
            <person name="Haerty W."/>
            <person name="Hahn M.W."/>
            <person name="Halligan D.L."/>
            <person name="Halpern A.L."/>
            <person name="Halter G.M."/>
            <person name="Han M.V."/>
            <person name="Heger A."/>
            <person name="Hillier L."/>
            <person name="Hinrichs A.S."/>
            <person name="Holmes I."/>
            <person name="Hoskins R.A."/>
            <person name="Hubisz M.J."/>
            <person name="Hultmark D."/>
            <person name="Huntley M.A."/>
            <person name="Jaffe D.B."/>
            <person name="Jagadeeshan S."/>
            <person name="Jeck W.R."/>
            <person name="Johnson J."/>
            <person name="Jones C.D."/>
            <person name="Jordan W.C."/>
            <person name="Karpen G.H."/>
            <person name="Kataoka E."/>
            <person name="Keightley P.D."/>
            <person name="Kheradpour P."/>
            <person name="Kirkness E.F."/>
            <person name="Koerich L.B."/>
            <person name="Kristiansen K."/>
            <person name="Kudrna D."/>
            <person name="Kulathinal R.J."/>
            <person name="Kumar S."/>
            <person name="Kwok R."/>
            <person name="Lander E."/>
            <person name="Langley C.H."/>
            <person name="Lapoint R."/>
            <person name="Lazzaro B.P."/>
            <person name="Lee S.J."/>
            <person name="Levesque L."/>
            <person name="Li R."/>
            <person name="Lin C.F."/>
            <person name="Lin M.F."/>
            <person name="Lindblad-Toh K."/>
            <person name="Llopart A."/>
            <person name="Long M."/>
            <person name="Low L."/>
            <person name="Lozovsky E."/>
            <person name="Lu J."/>
            <person name="Luo M."/>
            <person name="Machado C.A."/>
            <person name="Makalowski W."/>
            <person name="Marzo M."/>
            <person name="Matsuda M."/>
            <person name="Matzkin L."/>
            <person name="McAllister B."/>
            <person name="McBride C.S."/>
            <person name="McKernan B."/>
            <person name="McKernan K."/>
            <person name="Mendez-Lago M."/>
            <person name="Minx P."/>
            <person name="Mollenhauer M.U."/>
            <person name="Montooth K."/>
            <person name="Mount S.M."/>
            <person name="Mu X."/>
            <person name="Myers E."/>
            <person name="Negre B."/>
            <person name="Newfeld S."/>
            <person name="Nielsen R."/>
            <person name="Noor M.A."/>
            <person name="O'Grady P."/>
            <person name="Pachter L."/>
            <person name="Papaceit M."/>
            <person name="Parisi M.J."/>
            <person name="Parisi M."/>
            <person name="Parts L."/>
            <person name="Pedersen J.S."/>
            <person name="Pesole G."/>
            <person name="Phillippy A.M."/>
            <person name="Ponting C.P."/>
            <person name="Pop M."/>
            <person name="Porcelli D."/>
            <person name="Powell J.R."/>
            <person name="Prohaska S."/>
            <person name="Pruitt K."/>
            <person name="Puig M."/>
            <person name="Quesneville H."/>
            <person name="Ram K.R."/>
            <person name="Rand D."/>
            <person name="Rasmussen M.D."/>
            <person name="Reed L.K."/>
            <person name="Reenan R."/>
            <person name="Reily A."/>
            <person name="Remington K.A."/>
            <person name="Rieger T.T."/>
            <person name="Ritchie M.G."/>
            <person name="Robin C."/>
            <person name="Rogers Y.H."/>
            <person name="Rohde C."/>
            <person name="Rozas J."/>
            <person name="Rubenfield M.J."/>
            <person name="Ruiz A."/>
            <person name="Russo S."/>
            <person name="Salzberg S.L."/>
            <person name="Sanchez-Gracia A."/>
            <person name="Saranga D.J."/>
            <person name="Sato H."/>
            <person name="Schaeffer S.W."/>
            <person name="Schatz M.C."/>
            <person name="Schlenke T."/>
            <person name="Schwartz R."/>
            <person name="Segarra C."/>
            <person name="Singh R.S."/>
            <person name="Sirot L."/>
            <person name="Sirota M."/>
            <person name="Sisneros N.B."/>
            <person name="Smith C.D."/>
            <person name="Smith T.F."/>
            <person name="Spieth J."/>
            <person name="Stage D.E."/>
            <person name="Stark A."/>
            <person name="Stephan W."/>
            <person name="Strausberg R.L."/>
            <person name="Strempel S."/>
            <person name="Sturgill D."/>
            <person name="Sutton G."/>
            <person name="Sutton G.G."/>
            <person name="Tao W."/>
            <person name="Teichmann S."/>
            <person name="Tobari Y.N."/>
            <person name="Tomimura Y."/>
            <person name="Tsolas J.M."/>
            <person name="Valente V.L."/>
            <person name="Venter E."/>
            <person name="Venter J.C."/>
            <person name="Vicario S."/>
            <person name="Vieira F.G."/>
            <person name="Vilella A.J."/>
            <person name="Villasante A."/>
            <person name="Walenz B."/>
            <person name="Wang J."/>
            <person name="Wasserman M."/>
            <person name="Watts T."/>
            <person name="Wilson D."/>
            <person name="Wilson R.K."/>
            <person name="Wing R.A."/>
            <person name="Wolfner M.F."/>
            <person name="Wong A."/>
            <person name="Wong G.K."/>
            <person name="Wu C.I."/>
            <person name="Wu G."/>
            <person name="Yamamoto D."/>
            <person name="Yang H.P."/>
            <person name="Yang S.P."/>
            <person name="Yorke J.A."/>
            <person name="Yoshida K."/>
            <person name="Zdobnov E."/>
            <person name="Zhang P."/>
            <person name="Zhang Y."/>
            <person name="Zimin A.V."/>
            <person name="Baldwin J."/>
            <person name="Abdouelleil A."/>
            <person name="Abdulkadir J."/>
            <person name="Abebe A."/>
            <person name="Abera B."/>
            <person name="Abreu J."/>
            <person name="Acer S.C."/>
            <person name="Aftuck L."/>
            <person name="Alexander A."/>
            <person name="An P."/>
            <person name="Anderson E."/>
            <person name="Anderson S."/>
            <person name="Arachi H."/>
            <person name="Azer M."/>
            <person name="Bachantsang P."/>
            <person name="Barry A."/>
            <person name="Bayul T."/>
            <person name="Berlin A."/>
            <person name="Bessette D."/>
            <person name="Bloom T."/>
            <person name="Blye J."/>
            <person name="Boguslavskiy L."/>
            <person name="Bonnet C."/>
            <person name="Boukhgalter B."/>
            <person name="Bourzgui I."/>
            <person name="Brown A."/>
            <person name="Cahill P."/>
            <person name="Channer S."/>
            <person name="Cheshatsang Y."/>
            <person name="Chuda L."/>
            <person name="Citroen M."/>
            <person name="Collymore A."/>
            <person name="Cooke P."/>
            <person name="Costello M."/>
            <person name="D'Aco K."/>
            <person name="Daza R."/>
            <person name="De Haan G."/>
            <person name="DeGray S."/>
            <person name="DeMaso C."/>
            <person name="Dhargay N."/>
            <person name="Dooley K."/>
            <person name="Dooley E."/>
            <person name="Doricent M."/>
            <person name="Dorje P."/>
            <person name="Dorjee K."/>
            <person name="Dupes A."/>
            <person name="Elong R."/>
            <person name="Falk J."/>
            <person name="Farina A."/>
            <person name="Faro S."/>
            <person name="Ferguson D."/>
            <person name="Fisher S."/>
            <person name="Foley C.D."/>
            <person name="Franke A."/>
            <person name="Friedrich D."/>
            <person name="Gadbois L."/>
            <person name="Gearin G."/>
            <person name="Gearin C.R."/>
            <person name="Giannoukos G."/>
            <person name="Goode T."/>
            <person name="Graham J."/>
            <person name="Grandbois E."/>
            <person name="Grewal S."/>
            <person name="Gyaltsen K."/>
            <person name="Hafez N."/>
            <person name="Hagos B."/>
            <person name="Hall J."/>
            <person name="Henson C."/>
            <person name="Hollinger A."/>
            <person name="Honan T."/>
            <person name="Huard M.D."/>
            <person name="Hughes L."/>
            <person name="Hurhula B."/>
            <person name="Husby M.E."/>
            <person name="Kamat A."/>
            <person name="Kanga B."/>
            <person name="Kashin S."/>
            <person name="Khazanovich D."/>
            <person name="Kisner P."/>
            <person name="Lance K."/>
            <person name="Lara M."/>
            <person name="Lee W."/>
            <person name="Lennon N."/>
            <person name="Letendre F."/>
            <person name="LeVine R."/>
            <person name="Lipovsky A."/>
            <person name="Liu X."/>
            <person name="Liu J."/>
            <person name="Liu S."/>
            <person name="Lokyitsang T."/>
            <person name="Lokyitsang Y."/>
            <person name="Lubonja R."/>
            <person name="Lui A."/>
            <person name="MacDonald P."/>
            <person name="Magnisalis V."/>
            <person name="Maru K."/>
            <person name="Matthews C."/>
            <person name="McCusker W."/>
            <person name="McDonough S."/>
            <person name="Mehta T."/>
            <person name="Meldrim J."/>
            <person name="Meneus L."/>
            <person name="Mihai O."/>
            <person name="Mihalev A."/>
            <person name="Mihova T."/>
            <person name="Mittelman R."/>
            <person name="Mlenga V."/>
            <person name="Montmayeur A."/>
            <person name="Mulrain L."/>
            <person name="Navidi A."/>
            <person name="Naylor J."/>
            <person name="Negash T."/>
            <person name="Nguyen T."/>
            <person name="Nguyen N."/>
            <person name="Nicol R."/>
            <person name="Norbu C."/>
            <person name="Norbu N."/>
            <person name="Novod N."/>
            <person name="O'Neill B."/>
            <person name="Osman S."/>
            <person name="Markiewicz E."/>
            <person name="Oyono O.L."/>
            <person name="Patti C."/>
            <person name="Phunkhang P."/>
            <person name="Pierre F."/>
            <person name="Priest M."/>
            <person name="Raghuraman S."/>
            <person name="Rege F."/>
            <person name="Reyes R."/>
            <person name="Rise C."/>
            <person name="Rogov P."/>
            <person name="Ross K."/>
            <person name="Ryan E."/>
            <person name="Settipalli S."/>
            <person name="Shea T."/>
            <person name="Sherpa N."/>
            <person name="Shi L."/>
            <person name="Shih D."/>
            <person name="Sparrow T."/>
            <person name="Spaulding J."/>
            <person name="Stalker J."/>
            <person name="Stange-Thomann N."/>
            <person name="Stavropoulos S."/>
            <person name="Stone C."/>
            <person name="Strader C."/>
            <person name="Tesfaye S."/>
            <person name="Thomson T."/>
            <person name="Thoulutsang Y."/>
            <person name="Thoulutsang D."/>
            <person name="Topham K."/>
            <person name="Topping I."/>
            <person name="Tsamla T."/>
            <person name="Vassiliev H."/>
            <person name="Vo A."/>
            <person name="Wangchuk T."/>
            <person name="Wangdi T."/>
            <person name="Weiand M."/>
            <person name="Wilkinson J."/>
            <person name="Wilson A."/>
            <person name="Yadav S."/>
            <person name="Young G."/>
            <person name="Yu Q."/>
            <person name="Zembek L."/>
            <person name="Zhong D."/>
            <person name="Zimmer A."/>
            <person name="Zwirko Z."/>
            <person name="Jaffe D.B."/>
            <person name="Alvarez P."/>
            <person name="Brockman W."/>
            <person name="Butler J."/>
            <person name="Chin C."/>
            <person name="Gnerre S."/>
            <person name="Grabherr M."/>
            <person name="Kleber M."/>
            <person name="Mauceli E."/>
            <person name="MacCallum I."/>
        </authorList>
    </citation>
    <scope>NUCLEOTIDE SEQUENCE [LARGE SCALE GENOMIC DNA]</scope>
    <source>
        <strain evidence="3">Rob3c / Tucson 14021-0248.25</strain>
    </source>
</reference>
<sequence length="110" mass="12519">MYNQKYLYRSLSCTFSPKKVANESKAGLSTGSEVFQDTSPSQMESFGEAQMANASTQHSNMPMDVDMDMDMDMDLDMDSDMDWDMDLDMDIDVVVPLQSRDRTEPTFAWS</sequence>
<protein>
    <submittedName>
        <fullName evidence="2">GM22505</fullName>
    </submittedName>
</protein>
<gene>
    <name evidence="2" type="primary">Dsec\GM22505</name>
    <name evidence="2" type="ORF">Dsec_GM22505</name>
</gene>
<proteinExistence type="predicted"/>
<dbReference type="AlphaFoldDB" id="B4IKG9"/>
<evidence type="ECO:0000313" key="2">
    <source>
        <dbReference type="EMBL" id="EDW51561.1"/>
    </source>
</evidence>
<evidence type="ECO:0000256" key="1">
    <source>
        <dbReference type="SAM" id="MobiDB-lite"/>
    </source>
</evidence>
<name>B4IKG9_DROSE</name>
<keyword evidence="3" id="KW-1185">Reference proteome</keyword>
<dbReference type="EMBL" id="CH480852">
    <property type="protein sequence ID" value="EDW51561.1"/>
    <property type="molecule type" value="Genomic_DNA"/>
</dbReference>
<feature type="compositionally biased region" description="Polar residues" evidence="1">
    <location>
        <begin position="27"/>
        <end position="44"/>
    </location>
</feature>
<organism evidence="3">
    <name type="scientific">Drosophila sechellia</name>
    <name type="common">Fruit fly</name>
    <dbReference type="NCBI Taxonomy" id="7238"/>
    <lineage>
        <taxon>Eukaryota</taxon>
        <taxon>Metazoa</taxon>
        <taxon>Ecdysozoa</taxon>
        <taxon>Arthropoda</taxon>
        <taxon>Hexapoda</taxon>
        <taxon>Insecta</taxon>
        <taxon>Pterygota</taxon>
        <taxon>Neoptera</taxon>
        <taxon>Endopterygota</taxon>
        <taxon>Diptera</taxon>
        <taxon>Brachycera</taxon>
        <taxon>Muscomorpha</taxon>
        <taxon>Ephydroidea</taxon>
        <taxon>Drosophilidae</taxon>
        <taxon>Drosophila</taxon>
        <taxon>Sophophora</taxon>
    </lineage>
</organism>
<accession>B4IKG9</accession>
<dbReference type="HOGENOM" id="CLU_2173620_0_0_1"/>